<dbReference type="WBParaSite" id="PS1159_v2.g23385.t2">
    <property type="protein sequence ID" value="PS1159_v2.g23385.t2"/>
    <property type="gene ID" value="PS1159_v2.g23385"/>
</dbReference>
<organism evidence="1 2">
    <name type="scientific">Panagrolaimus sp. PS1159</name>
    <dbReference type="NCBI Taxonomy" id="55785"/>
    <lineage>
        <taxon>Eukaryota</taxon>
        <taxon>Metazoa</taxon>
        <taxon>Ecdysozoa</taxon>
        <taxon>Nematoda</taxon>
        <taxon>Chromadorea</taxon>
        <taxon>Rhabditida</taxon>
        <taxon>Tylenchina</taxon>
        <taxon>Panagrolaimomorpha</taxon>
        <taxon>Panagrolaimoidea</taxon>
        <taxon>Panagrolaimidae</taxon>
        <taxon>Panagrolaimus</taxon>
    </lineage>
</organism>
<evidence type="ECO:0000313" key="1">
    <source>
        <dbReference type="Proteomes" id="UP000887580"/>
    </source>
</evidence>
<evidence type="ECO:0000313" key="2">
    <source>
        <dbReference type="WBParaSite" id="PS1159_v2.g23385.t2"/>
    </source>
</evidence>
<accession>A0AC35G3C2</accession>
<reference evidence="2" key="1">
    <citation type="submission" date="2022-11" db="UniProtKB">
        <authorList>
            <consortium name="WormBaseParasite"/>
        </authorList>
    </citation>
    <scope>IDENTIFICATION</scope>
</reference>
<proteinExistence type="predicted"/>
<name>A0AC35G3C2_9BILA</name>
<protein>
    <submittedName>
        <fullName evidence="2">Amine oxidase domain-containing protein</fullName>
    </submittedName>
</protein>
<sequence>MSRRCLLSLAAEELKGKYDAIIVGGGHNGLTAAAYLAKAGKKVAVLERRHILGGAAVTEEIIPGFRFSRASYLLSLFRPQIIDELKLKLKEHGLKYHIRDPSSFTPLRNSNKSLLLGRNMKANQEQIAQFSQHDAHAYPLYEKRLEEIVKSIEAVFDMEPLHFEQNDGLHKNLKKLFDLYSKIKPIKMENVKDLYELLTAPISKIMDRWFESDVLKATLATDGVIGFAASPHSLGTGYVLLHHVMGGLDGIPGVWGIVYGGMGSVSTSLAKAAKSHGAELFTEMEVEKIITEDEKAVGVKLRNGKEIHADIVLSNLTPEATFKQLLNDYNFKLEFTRNLNTIDYTSPTCKINVALKELPNFTALPNSSPNTVMPHHQTTIHINCENMEILDGAYRDFEKGNYSQKPAIELTIPSSVDRTIVDHEHTHVALIYSQFTPYTLANGKQWNYETKEEYARHVFSEIDAYAPNFSKSIVGYEVLPPPELEKIFNLTGGNIFHGSMSLDQLYFLRPIKGMSNYKAPIKGLYLCGSGTHPGGGVTGSPGRLAALTALNNSLS</sequence>
<dbReference type="Proteomes" id="UP000887580">
    <property type="component" value="Unplaced"/>
</dbReference>